<keyword evidence="3" id="KW-0378">Hydrolase</keyword>
<dbReference type="InterPro" id="IPR051794">
    <property type="entry name" value="PG_Endopeptidase_C40"/>
</dbReference>
<feature type="domain" description="NlpC/P60" evidence="6">
    <location>
        <begin position="19"/>
        <end position="80"/>
    </location>
</feature>
<name>A0ABT2J9L7_9PSEU</name>
<evidence type="ECO:0000256" key="1">
    <source>
        <dbReference type="ARBA" id="ARBA00007074"/>
    </source>
</evidence>
<dbReference type="EMBL" id="JAFFZE010000012">
    <property type="protein sequence ID" value="MCT2584563.1"/>
    <property type="molecule type" value="Genomic_DNA"/>
</dbReference>
<evidence type="ECO:0000259" key="6">
    <source>
        <dbReference type="Pfam" id="PF00877"/>
    </source>
</evidence>
<evidence type="ECO:0000256" key="2">
    <source>
        <dbReference type="ARBA" id="ARBA00022670"/>
    </source>
</evidence>
<comment type="caution">
    <text evidence="7">The sequence shown here is derived from an EMBL/GenBank/DDBJ whole genome shotgun (WGS) entry which is preliminary data.</text>
</comment>
<dbReference type="RefSeq" id="WP_260192057.1">
    <property type="nucleotide sequence ID" value="NZ_JAFFZE010000012.1"/>
</dbReference>
<gene>
    <name evidence="7" type="ORF">JT362_15670</name>
</gene>
<feature type="region of interest" description="Disordered" evidence="5">
    <location>
        <begin position="1"/>
        <end position="38"/>
    </location>
</feature>
<dbReference type="PANTHER" id="PTHR47359:SF3">
    <property type="entry name" value="NLP_P60 DOMAIN-CONTAINING PROTEIN-RELATED"/>
    <property type="match status" value="1"/>
</dbReference>
<evidence type="ECO:0000313" key="8">
    <source>
        <dbReference type="Proteomes" id="UP001156441"/>
    </source>
</evidence>
<proteinExistence type="inferred from homology"/>
<dbReference type="PANTHER" id="PTHR47359">
    <property type="entry name" value="PEPTIDOGLYCAN DL-ENDOPEPTIDASE CWLO"/>
    <property type="match status" value="1"/>
</dbReference>
<protein>
    <submittedName>
        <fullName evidence="7">C40 family peptidase</fullName>
    </submittedName>
</protein>
<keyword evidence="4" id="KW-0788">Thiol protease</keyword>
<reference evidence="7 8" key="1">
    <citation type="submission" date="2021-02" db="EMBL/GenBank/DDBJ databases">
        <title>Actinophytocola xerophila sp. nov., isolated from soil of cotton cropping field.</title>
        <authorList>
            <person name="Huang R."/>
            <person name="Chen X."/>
            <person name="Ge X."/>
            <person name="Liu W."/>
        </authorList>
    </citation>
    <scope>NUCLEOTIDE SEQUENCE [LARGE SCALE GENOMIC DNA]</scope>
    <source>
        <strain evidence="7 8">S1-96</strain>
    </source>
</reference>
<comment type="similarity">
    <text evidence="1">Belongs to the peptidase C40 family.</text>
</comment>
<evidence type="ECO:0000313" key="7">
    <source>
        <dbReference type="EMBL" id="MCT2584563.1"/>
    </source>
</evidence>
<evidence type="ECO:0000256" key="5">
    <source>
        <dbReference type="SAM" id="MobiDB-lite"/>
    </source>
</evidence>
<dbReference type="InterPro" id="IPR000064">
    <property type="entry name" value="NLP_P60_dom"/>
</dbReference>
<accession>A0ABT2J9L7</accession>
<keyword evidence="8" id="KW-1185">Reference proteome</keyword>
<evidence type="ECO:0000256" key="3">
    <source>
        <dbReference type="ARBA" id="ARBA00022801"/>
    </source>
</evidence>
<organism evidence="7 8">
    <name type="scientific">Actinophytocola gossypii</name>
    <dbReference type="NCBI Taxonomy" id="2812003"/>
    <lineage>
        <taxon>Bacteria</taxon>
        <taxon>Bacillati</taxon>
        <taxon>Actinomycetota</taxon>
        <taxon>Actinomycetes</taxon>
        <taxon>Pseudonocardiales</taxon>
        <taxon>Pseudonocardiaceae</taxon>
    </lineage>
</organism>
<dbReference type="Proteomes" id="UP001156441">
    <property type="component" value="Unassembled WGS sequence"/>
</dbReference>
<dbReference type="Gene3D" id="3.90.1720.10">
    <property type="entry name" value="endopeptidase domain like (from Nostoc punctiforme)"/>
    <property type="match status" value="1"/>
</dbReference>
<sequence>MRGSTALGWHSRLRRRRGDLPRTAQTQLNAGPRVPTGQPLLPGDLLFYDTPGTLHRVGLYIGGDKMINALTFGQPVQIDDGYVEATRPAAAVAAVGSAHT</sequence>
<dbReference type="Pfam" id="PF00877">
    <property type="entry name" value="NLPC_P60"/>
    <property type="match status" value="1"/>
</dbReference>
<evidence type="ECO:0000256" key="4">
    <source>
        <dbReference type="ARBA" id="ARBA00022807"/>
    </source>
</evidence>
<keyword evidence="2" id="KW-0645">Protease</keyword>
<dbReference type="SUPFAM" id="SSF54001">
    <property type="entry name" value="Cysteine proteinases"/>
    <property type="match status" value="1"/>
</dbReference>
<dbReference type="InterPro" id="IPR038765">
    <property type="entry name" value="Papain-like_cys_pep_sf"/>
</dbReference>